<dbReference type="AlphaFoldDB" id="A0A5P3AC33"/>
<dbReference type="Pfam" id="PF10636">
    <property type="entry name" value="hemP"/>
    <property type="match status" value="1"/>
</dbReference>
<dbReference type="RefSeq" id="WP_064504600.1">
    <property type="nucleotide sequence ID" value="NZ_CAXRJZ010000130.1"/>
</dbReference>
<dbReference type="InterPro" id="IPR019600">
    <property type="entry name" value="Hemin_uptake_protein_HemP"/>
</dbReference>
<protein>
    <submittedName>
        <fullName evidence="1">Hemin uptake protein</fullName>
    </submittedName>
</protein>
<reference evidence="1 2" key="1">
    <citation type="submission" date="2018-08" db="EMBL/GenBank/DDBJ databases">
        <title>Genetic Globetrotter - A new plasmid hitch-hiking vast phylogenetic and geographic distances.</title>
        <authorList>
            <person name="Vollmers J."/>
            <person name="Petersen J."/>
        </authorList>
    </citation>
    <scope>NUCLEOTIDE SEQUENCE [LARGE SCALE GENOMIC DNA]</scope>
    <source>
        <strain evidence="1 2">DSM 26383</strain>
    </source>
</reference>
<proteinExistence type="predicted"/>
<gene>
    <name evidence="1" type="ORF">RIdsm_02081</name>
</gene>
<name>A0A5P3AC33_9RHOB</name>
<dbReference type="Proteomes" id="UP000325785">
    <property type="component" value="Chromosome"/>
</dbReference>
<organism evidence="1 2">
    <name type="scientific">Roseovarius indicus</name>
    <dbReference type="NCBI Taxonomy" id="540747"/>
    <lineage>
        <taxon>Bacteria</taxon>
        <taxon>Pseudomonadati</taxon>
        <taxon>Pseudomonadota</taxon>
        <taxon>Alphaproteobacteria</taxon>
        <taxon>Rhodobacterales</taxon>
        <taxon>Roseobacteraceae</taxon>
        <taxon>Roseovarius</taxon>
    </lineage>
</organism>
<dbReference type="EMBL" id="CP031598">
    <property type="protein sequence ID" value="QEW26283.1"/>
    <property type="molecule type" value="Genomic_DNA"/>
</dbReference>
<evidence type="ECO:0000313" key="2">
    <source>
        <dbReference type="Proteomes" id="UP000325785"/>
    </source>
</evidence>
<dbReference type="OrthoDB" id="7691333at2"/>
<dbReference type="Gene3D" id="2.10.70.10">
    <property type="entry name" value="Complement Module, domain 1"/>
    <property type="match status" value="1"/>
</dbReference>
<sequence length="54" mass="5982">MMTLRRSPAGDEATAQPQYDARELIGDGQTATITLDGQIYTLRITRMGKLILTK</sequence>
<evidence type="ECO:0000313" key="1">
    <source>
        <dbReference type="EMBL" id="QEW26283.1"/>
    </source>
</evidence>
<accession>A0A5P3AC33</accession>
<dbReference type="KEGG" id="rid:RIdsm_02081"/>